<organism evidence="3 4">
    <name type="scientific">Leyella stercorea</name>
    <dbReference type="NCBI Taxonomy" id="363265"/>
    <lineage>
        <taxon>Bacteria</taxon>
        <taxon>Pseudomonadati</taxon>
        <taxon>Bacteroidota</taxon>
        <taxon>Bacteroidia</taxon>
        <taxon>Bacteroidales</taxon>
        <taxon>Prevotellaceae</taxon>
        <taxon>Leyella</taxon>
    </lineage>
</organism>
<feature type="transmembrane region" description="Helical" evidence="1">
    <location>
        <begin position="166"/>
        <end position="185"/>
    </location>
</feature>
<dbReference type="PROSITE" id="PS51781">
    <property type="entry name" value="SH3B"/>
    <property type="match status" value="1"/>
</dbReference>
<sequence>MMNRFGFLKNICMSGKMLLCHNDITKSILVLFMSFFLCTEAFADYYLVTAPNGLNVRASANKNSEVLGQLSQGNVVDVISIENGWANINYNGWQGYVSTSYLTAVTDKGETGTSTEKESWNFFSWLFNTEGESAWFTGLKWIFFLGVAIFLVKIALVVIGRMLGFGFVLGIIALLIGFIIKWIGWIETDTMWNIAKWGFYIGNVLGLLDSFVHFGDVLNDAADTGSNSSSGSGGDDGLKRYSVMIDGQEYILTQDSKYSECNYTDQYGNPWSNDSSGFHPL</sequence>
<evidence type="ECO:0000313" key="4">
    <source>
        <dbReference type="Proteomes" id="UP000286598"/>
    </source>
</evidence>
<feature type="transmembrane region" description="Helical" evidence="1">
    <location>
        <begin position="141"/>
        <end position="159"/>
    </location>
</feature>
<dbReference type="InterPro" id="IPR003646">
    <property type="entry name" value="SH3-like_bac-type"/>
</dbReference>
<evidence type="ECO:0000256" key="1">
    <source>
        <dbReference type="SAM" id="Phobius"/>
    </source>
</evidence>
<dbReference type="InterPro" id="IPR052354">
    <property type="entry name" value="Cell_Wall_Dynamics_Protein"/>
</dbReference>
<keyword evidence="4" id="KW-1185">Reference proteome</keyword>
<protein>
    <submittedName>
        <fullName evidence="3">SH3 domain-containing protein</fullName>
    </submittedName>
</protein>
<accession>A0A415GR68</accession>
<keyword evidence="1" id="KW-1133">Transmembrane helix</keyword>
<keyword evidence="1" id="KW-0812">Transmembrane</keyword>
<proteinExistence type="predicted"/>
<dbReference type="SMART" id="SM00287">
    <property type="entry name" value="SH3b"/>
    <property type="match status" value="1"/>
</dbReference>
<dbReference type="PANTHER" id="PTHR34408:SF1">
    <property type="entry name" value="GLYCOSYL HYDROLASE FAMILY 19 DOMAIN-CONTAINING PROTEIN HI_1415"/>
    <property type="match status" value="1"/>
</dbReference>
<dbReference type="EMBL" id="QRNO01000004">
    <property type="protein sequence ID" value="RHK52681.1"/>
    <property type="molecule type" value="Genomic_DNA"/>
</dbReference>
<dbReference type="Proteomes" id="UP000286598">
    <property type="component" value="Unassembled WGS sequence"/>
</dbReference>
<name>A0A415GR68_9BACT</name>
<evidence type="ECO:0000313" key="3">
    <source>
        <dbReference type="EMBL" id="RHK52681.1"/>
    </source>
</evidence>
<dbReference type="Pfam" id="PF08239">
    <property type="entry name" value="SH3_3"/>
    <property type="match status" value="1"/>
</dbReference>
<dbReference type="AlphaFoldDB" id="A0A415GR68"/>
<keyword evidence="1" id="KW-0472">Membrane</keyword>
<feature type="domain" description="SH3b" evidence="2">
    <location>
        <begin position="43"/>
        <end position="106"/>
    </location>
</feature>
<evidence type="ECO:0000259" key="2">
    <source>
        <dbReference type="PROSITE" id="PS51781"/>
    </source>
</evidence>
<gene>
    <name evidence="3" type="ORF">DW060_01790</name>
</gene>
<dbReference type="Gene3D" id="2.30.30.40">
    <property type="entry name" value="SH3 Domains"/>
    <property type="match status" value="1"/>
</dbReference>
<dbReference type="OrthoDB" id="1024461at2"/>
<dbReference type="PANTHER" id="PTHR34408">
    <property type="entry name" value="FAMILY PROTEIN, PUTATIVE-RELATED"/>
    <property type="match status" value="1"/>
</dbReference>
<comment type="caution">
    <text evidence="3">The sequence shown here is derived from an EMBL/GenBank/DDBJ whole genome shotgun (WGS) entry which is preliminary data.</text>
</comment>
<reference evidence="3 4" key="1">
    <citation type="submission" date="2018-08" db="EMBL/GenBank/DDBJ databases">
        <title>A genome reference for cultivated species of the human gut microbiota.</title>
        <authorList>
            <person name="Zou Y."/>
            <person name="Xue W."/>
            <person name="Luo G."/>
        </authorList>
    </citation>
    <scope>NUCLEOTIDE SEQUENCE [LARGE SCALE GENOMIC DNA]</scope>
    <source>
        <strain evidence="3 4">AF42-9</strain>
    </source>
</reference>